<gene>
    <name evidence="1" type="ORF">KMW28_09745</name>
</gene>
<organism evidence="1 2">
    <name type="scientific">Flammeovirga yaeyamensis</name>
    <dbReference type="NCBI Taxonomy" id="367791"/>
    <lineage>
        <taxon>Bacteria</taxon>
        <taxon>Pseudomonadati</taxon>
        <taxon>Bacteroidota</taxon>
        <taxon>Cytophagia</taxon>
        <taxon>Cytophagales</taxon>
        <taxon>Flammeovirgaceae</taxon>
        <taxon>Flammeovirga</taxon>
    </lineage>
</organism>
<evidence type="ECO:0000313" key="2">
    <source>
        <dbReference type="Proteomes" id="UP000678679"/>
    </source>
</evidence>
<proteinExistence type="predicted"/>
<dbReference type="RefSeq" id="WP_169665322.1">
    <property type="nucleotide sequence ID" value="NZ_CP076132.1"/>
</dbReference>
<reference evidence="1 2" key="1">
    <citation type="submission" date="2021-05" db="EMBL/GenBank/DDBJ databases">
        <title>Comparative genomic studies on the polysaccharide-degrading batcterial strains of the Flammeovirga genus.</title>
        <authorList>
            <person name="Zewei F."/>
            <person name="Zheng Z."/>
            <person name="Yu L."/>
            <person name="Ruyue G."/>
            <person name="Yanhong M."/>
            <person name="Yuanyuan C."/>
            <person name="Jingyan G."/>
            <person name="Wenjun H."/>
        </authorList>
    </citation>
    <scope>NUCLEOTIDE SEQUENCE [LARGE SCALE GENOMIC DNA]</scope>
    <source>
        <strain evidence="1 2">NBRC:100898</strain>
    </source>
</reference>
<sequence>MEYVDLLLLYQNKDYLTIIETLSKKLDDFNKVSQKEFELWADCYIDMGKLDSAQSILSIAVIEEEIFELEEKLVEVNFLIKQLKLGFYDLKIGKLDTNFVKAIHIQLKKLLENNHLEEALLLMEDILNHTGEKQIPELWFGKLADQLFKVNERLIIYSKYKNILLDAIIYYYINTSKVYTENLSYIQKKRMSTFK</sequence>
<dbReference type="AlphaFoldDB" id="A0AAX1N8P7"/>
<dbReference type="KEGG" id="fya:KMW28_09745"/>
<keyword evidence="2" id="KW-1185">Reference proteome</keyword>
<protein>
    <submittedName>
        <fullName evidence="1">Uncharacterized protein</fullName>
    </submittedName>
</protein>
<dbReference type="Proteomes" id="UP000678679">
    <property type="component" value="Chromosome 1"/>
</dbReference>
<evidence type="ECO:0000313" key="1">
    <source>
        <dbReference type="EMBL" id="QWG03837.1"/>
    </source>
</evidence>
<name>A0AAX1N8P7_9BACT</name>
<dbReference type="EMBL" id="CP076132">
    <property type="protein sequence ID" value="QWG03837.1"/>
    <property type="molecule type" value="Genomic_DNA"/>
</dbReference>
<accession>A0AAX1N8P7</accession>